<dbReference type="OrthoDB" id="684301at2759"/>
<protein>
    <recommendedName>
        <fullName evidence="2">HMG box domain-containing protein</fullName>
    </recommendedName>
</protein>
<feature type="non-terminal residue" evidence="3">
    <location>
        <position position="1"/>
    </location>
</feature>
<comment type="caution">
    <text evidence="3">The sequence shown here is derived from an EMBL/GenBank/DDBJ whole genome shotgun (WGS) entry which is preliminary data.</text>
</comment>
<sequence length="125" mass="14882">VWGKRKILKSKVLSKLPSPPPRRPKKTSWIYLIYYLKQMQLMKAKGIVDKISTTVKKKIREKWMNLDEDSKLEYKKEACENYEKYDNLSLNIPRKSCKVSLYTWGAPNCVRLMALNLNERQRFVI</sequence>
<evidence type="ECO:0000259" key="2">
    <source>
        <dbReference type="PROSITE" id="PS50118"/>
    </source>
</evidence>
<accession>A0A8J4V4A1</accession>
<dbReference type="Proteomes" id="UP000737018">
    <property type="component" value="Unassembled WGS sequence"/>
</dbReference>
<organism evidence="3 4">
    <name type="scientific">Castanea mollissima</name>
    <name type="common">Chinese chestnut</name>
    <dbReference type="NCBI Taxonomy" id="60419"/>
    <lineage>
        <taxon>Eukaryota</taxon>
        <taxon>Viridiplantae</taxon>
        <taxon>Streptophyta</taxon>
        <taxon>Embryophyta</taxon>
        <taxon>Tracheophyta</taxon>
        <taxon>Spermatophyta</taxon>
        <taxon>Magnoliopsida</taxon>
        <taxon>eudicotyledons</taxon>
        <taxon>Gunneridae</taxon>
        <taxon>Pentapetalae</taxon>
        <taxon>rosids</taxon>
        <taxon>fabids</taxon>
        <taxon>Fagales</taxon>
        <taxon>Fagaceae</taxon>
        <taxon>Castanea</taxon>
    </lineage>
</organism>
<evidence type="ECO:0000256" key="1">
    <source>
        <dbReference type="PROSITE-ProRule" id="PRU00267"/>
    </source>
</evidence>
<dbReference type="GO" id="GO:0005634">
    <property type="term" value="C:nucleus"/>
    <property type="evidence" value="ECO:0007669"/>
    <property type="project" value="UniProtKB-UniRule"/>
</dbReference>
<dbReference type="GO" id="GO:0003677">
    <property type="term" value="F:DNA binding"/>
    <property type="evidence" value="ECO:0007669"/>
    <property type="project" value="UniProtKB-UniRule"/>
</dbReference>
<keyword evidence="1" id="KW-0238">DNA-binding</keyword>
<dbReference type="Pfam" id="PF09011">
    <property type="entry name" value="HMG_box_2"/>
    <property type="match status" value="1"/>
</dbReference>
<dbReference type="InterPro" id="IPR036910">
    <property type="entry name" value="HMG_box_dom_sf"/>
</dbReference>
<proteinExistence type="predicted"/>
<feature type="DNA-binding region" description="HMG box" evidence="1">
    <location>
        <begin position="21"/>
        <end position="93"/>
    </location>
</feature>
<keyword evidence="1" id="KW-0539">Nucleus</keyword>
<reference evidence="3" key="1">
    <citation type="submission" date="2020-03" db="EMBL/GenBank/DDBJ databases">
        <title>Castanea mollissima Vanexum genome sequencing.</title>
        <authorList>
            <person name="Staton M."/>
        </authorList>
    </citation>
    <scope>NUCLEOTIDE SEQUENCE</scope>
    <source>
        <tissue evidence="3">Leaf</tissue>
    </source>
</reference>
<dbReference type="SUPFAM" id="SSF47095">
    <property type="entry name" value="HMG-box"/>
    <property type="match status" value="1"/>
</dbReference>
<dbReference type="AlphaFoldDB" id="A0A8J4V4A1"/>
<dbReference type="CDD" id="cd00084">
    <property type="entry name" value="HMG-box_SF"/>
    <property type="match status" value="1"/>
</dbReference>
<dbReference type="EMBL" id="JRKL02007354">
    <property type="protein sequence ID" value="KAF3947833.1"/>
    <property type="molecule type" value="Genomic_DNA"/>
</dbReference>
<name>A0A8J4V4A1_9ROSI</name>
<dbReference type="InterPro" id="IPR009071">
    <property type="entry name" value="HMG_box_dom"/>
</dbReference>
<dbReference type="PROSITE" id="PS50118">
    <property type="entry name" value="HMG_BOX_2"/>
    <property type="match status" value="1"/>
</dbReference>
<feature type="domain" description="HMG box" evidence="2">
    <location>
        <begin position="21"/>
        <end position="93"/>
    </location>
</feature>
<evidence type="ECO:0000313" key="4">
    <source>
        <dbReference type="Proteomes" id="UP000737018"/>
    </source>
</evidence>
<evidence type="ECO:0000313" key="3">
    <source>
        <dbReference type="EMBL" id="KAF3947833.1"/>
    </source>
</evidence>
<keyword evidence="4" id="KW-1185">Reference proteome</keyword>
<gene>
    <name evidence="3" type="ORF">CMV_026090</name>
</gene>
<dbReference type="Gene3D" id="1.10.30.10">
    <property type="entry name" value="High mobility group box domain"/>
    <property type="match status" value="1"/>
</dbReference>